<gene>
    <name evidence="4" type="ORF">SERLADRAFT_453327</name>
</gene>
<dbReference type="GeneID" id="18816914"/>
<name>F8PA18_SERL9</name>
<evidence type="ECO:0000313" key="4">
    <source>
        <dbReference type="EMBL" id="EGO20016.1"/>
    </source>
</evidence>
<dbReference type="InterPro" id="IPR029044">
    <property type="entry name" value="Nucleotide-diphossugar_trans"/>
</dbReference>
<dbReference type="GO" id="GO:0006487">
    <property type="term" value="P:protein N-linked glycosylation"/>
    <property type="evidence" value="ECO:0007669"/>
    <property type="project" value="TreeGrafter"/>
</dbReference>
<comment type="similarity">
    <text evidence="1">Belongs to the glycosyltransferase 15 family.</text>
</comment>
<feature type="active site" description="Nucleophile" evidence="3">
    <location>
        <position position="190"/>
    </location>
</feature>
<dbReference type="PANTHER" id="PTHR31121">
    <property type="entry name" value="ALPHA-1,2 MANNOSYLTRANSFERASE KTR1"/>
    <property type="match status" value="1"/>
</dbReference>
<dbReference type="GO" id="GO:0016020">
    <property type="term" value="C:membrane"/>
    <property type="evidence" value="ECO:0007669"/>
    <property type="project" value="InterPro"/>
</dbReference>
<dbReference type="HOGENOM" id="CLU_024327_4_0_1"/>
<dbReference type="KEGG" id="sla:SERLADRAFT_453327"/>
<dbReference type="Pfam" id="PF01793">
    <property type="entry name" value="Glyco_transf_15"/>
    <property type="match status" value="1"/>
</dbReference>
<organism>
    <name type="scientific">Serpula lacrymans var. lacrymans (strain S7.9)</name>
    <name type="common">Dry rot fungus</name>
    <dbReference type="NCBI Taxonomy" id="578457"/>
    <lineage>
        <taxon>Eukaryota</taxon>
        <taxon>Fungi</taxon>
        <taxon>Dikarya</taxon>
        <taxon>Basidiomycota</taxon>
        <taxon>Agaricomycotina</taxon>
        <taxon>Agaricomycetes</taxon>
        <taxon>Agaricomycetidae</taxon>
        <taxon>Boletales</taxon>
        <taxon>Coniophorineae</taxon>
        <taxon>Serpulaceae</taxon>
        <taxon>Serpula</taxon>
    </lineage>
</organism>
<dbReference type="Proteomes" id="UP000008064">
    <property type="component" value="Unassembled WGS sequence"/>
</dbReference>
<dbReference type="GO" id="GO:0005794">
    <property type="term" value="C:Golgi apparatus"/>
    <property type="evidence" value="ECO:0007669"/>
    <property type="project" value="TreeGrafter"/>
</dbReference>
<dbReference type="PANTHER" id="PTHR31121:SF6">
    <property type="entry name" value="ALPHA-1,2 MANNOSYLTRANSFERASE KTR1"/>
    <property type="match status" value="1"/>
</dbReference>
<dbReference type="InterPro" id="IPR002685">
    <property type="entry name" value="Glyco_trans_15"/>
</dbReference>
<dbReference type="OrthoDB" id="439943at2759"/>
<evidence type="ECO:0000256" key="1">
    <source>
        <dbReference type="ARBA" id="ARBA00007677"/>
    </source>
</evidence>
<dbReference type="FunFam" id="3.90.550.10:FF:000051">
    <property type="entry name" value="Alpha-1,2-mannosyltransferase (Ktr4)"/>
    <property type="match status" value="1"/>
</dbReference>
<protein>
    <submittedName>
        <fullName evidence="4">Glycosyltransferase family 15 protein</fullName>
    </submittedName>
</protein>
<dbReference type="EMBL" id="GL945442">
    <property type="protein sequence ID" value="EGO20016.1"/>
    <property type="molecule type" value="Genomic_DNA"/>
</dbReference>
<evidence type="ECO:0000256" key="3">
    <source>
        <dbReference type="PIRSR" id="PIRSR018153-1"/>
    </source>
</evidence>
<dbReference type="AlphaFoldDB" id="F8PA18"/>
<dbReference type="GO" id="GO:0000032">
    <property type="term" value="P:cell wall mannoprotein biosynthetic process"/>
    <property type="evidence" value="ECO:0007669"/>
    <property type="project" value="TreeGrafter"/>
</dbReference>
<sequence length="289" mass="34467">MEQMEIKFNNKFRYPWVLLNEEPFTDDFKRRVSIVTDAPVSFGLIPHDHWFQPDWIDESKAALGRYKLTRQRIIYGGSVSYRNMCRFNSGFFYRHELLKQYQWYWRVEPDVSYFCDLDYDPFLFMQDNNKLYGFTISLLEWAPTIATLWGTVKDFIAQNPQYVAEGNAMQFLSDDAGDTYNLCHFWSNFEIANMDFWRGEAYSKYFEYLEAKGGFYYERWGDAPIHSIAVSLFAKKDQIHFFKDIGYRHSPFQHCPQGSNWTEGHCSCDPHDNFDFARGSCLKRWLQQS</sequence>
<reference evidence="4" key="1">
    <citation type="submission" date="2011-04" db="EMBL/GenBank/DDBJ databases">
        <title>Evolution of plant cell wall degrading machinery underlies the functional diversity of forest fungi.</title>
        <authorList>
            <consortium name="US DOE Joint Genome Institute (JGI-PGF)"/>
            <person name="Eastwood D.C."/>
            <person name="Floudas D."/>
            <person name="Binder M."/>
            <person name="Majcherczyk A."/>
            <person name="Schneider P."/>
            <person name="Aerts A."/>
            <person name="Asiegbu F.O."/>
            <person name="Baker S.E."/>
            <person name="Barry K."/>
            <person name="Bendiksby M."/>
            <person name="Blumentritt M."/>
            <person name="Coutinho P.M."/>
            <person name="Cullen D."/>
            <person name="Cullen D."/>
            <person name="Gathman A."/>
            <person name="Goodell B."/>
            <person name="Henrissat B."/>
            <person name="Ihrmark K."/>
            <person name="Kauserud H."/>
            <person name="Kohler A."/>
            <person name="LaButti K."/>
            <person name="Lapidus A."/>
            <person name="Lavin J.L."/>
            <person name="Lee Y.-H."/>
            <person name="Lindquist E."/>
            <person name="Lilly W."/>
            <person name="Lucas S."/>
            <person name="Morin E."/>
            <person name="Murat C."/>
            <person name="Oguiza J.A."/>
            <person name="Park J."/>
            <person name="Pisabarro A.G."/>
            <person name="Riley R."/>
            <person name="Rosling A."/>
            <person name="Salamov A."/>
            <person name="Schmidt O."/>
            <person name="Schmutz J."/>
            <person name="Skrede I."/>
            <person name="Stenlid J."/>
            <person name="Wiebenga A."/>
            <person name="Xie X."/>
            <person name="Kues U."/>
            <person name="Hibbett D.S."/>
            <person name="Hoffmeister D."/>
            <person name="Hogberg N."/>
            <person name="Martin F."/>
            <person name="Grigoriev I.V."/>
            <person name="Watkinson S.C."/>
        </authorList>
    </citation>
    <scope>NUCLEOTIDE SEQUENCE</scope>
    <source>
        <strain evidence="4">S7.9</strain>
    </source>
</reference>
<evidence type="ECO:0000256" key="2">
    <source>
        <dbReference type="ARBA" id="ARBA00022679"/>
    </source>
</evidence>
<dbReference type="SUPFAM" id="SSF53448">
    <property type="entry name" value="Nucleotide-diphospho-sugar transferases"/>
    <property type="match status" value="1"/>
</dbReference>
<dbReference type="Gene3D" id="3.90.550.10">
    <property type="entry name" value="Spore Coat Polysaccharide Biosynthesis Protein SpsA, Chain A"/>
    <property type="match status" value="1"/>
</dbReference>
<accession>F8PA18</accession>
<dbReference type="GO" id="GO:0000026">
    <property type="term" value="F:alpha-1,2-mannosyltransferase activity"/>
    <property type="evidence" value="ECO:0007669"/>
    <property type="project" value="TreeGrafter"/>
</dbReference>
<dbReference type="PIRSF" id="PIRSF018153">
    <property type="entry name" value="Glyco_trans_15"/>
    <property type="match status" value="1"/>
</dbReference>
<dbReference type="RefSeq" id="XP_007323451.1">
    <property type="nucleotide sequence ID" value="XM_007323389.1"/>
</dbReference>
<keyword evidence="2 4" id="KW-0808">Transferase</keyword>
<proteinExistence type="inferred from homology"/>